<feature type="transmembrane region" description="Helical" evidence="1">
    <location>
        <begin position="45"/>
        <end position="68"/>
    </location>
</feature>
<name>A0ABM5QNR3_9CORY</name>
<dbReference type="RefSeq" id="WP_038606044.1">
    <property type="nucleotide sequence ID" value="NZ_CP008944.1"/>
</dbReference>
<keyword evidence="1" id="KW-0472">Membrane</keyword>
<dbReference type="EMBL" id="CP008944">
    <property type="protein sequence ID" value="AIG64384.1"/>
    <property type="molecule type" value="Genomic_DNA"/>
</dbReference>
<organism evidence="3 4">
    <name type="scientific">Corynebacterium atypicum</name>
    <dbReference type="NCBI Taxonomy" id="191610"/>
    <lineage>
        <taxon>Bacteria</taxon>
        <taxon>Bacillati</taxon>
        <taxon>Actinomycetota</taxon>
        <taxon>Actinomycetes</taxon>
        <taxon>Mycobacteriales</taxon>
        <taxon>Corynebacteriaceae</taxon>
        <taxon>Corynebacterium</taxon>
    </lineage>
</organism>
<feature type="domain" description="DUF1980" evidence="2">
    <location>
        <begin position="195"/>
        <end position="293"/>
    </location>
</feature>
<dbReference type="InterPro" id="IPR015402">
    <property type="entry name" value="DUF1980"/>
</dbReference>
<dbReference type="NCBIfam" id="TIGR03943">
    <property type="entry name" value="TIGR03943 family putative permease subunit"/>
    <property type="match status" value="1"/>
</dbReference>
<dbReference type="Proteomes" id="UP000028504">
    <property type="component" value="Chromosome"/>
</dbReference>
<sequence>MKEGERARCALSGERAAGSAPLGEDQEMVGVAQARRPDRYLRETIDAATVLGVVGLVLGVLAITGVLNNYVQPFFRPIMLVTSVAFLALAAWSVIAAEQSTAGASEHRHRPMRPAGWLILVPVLIAALAAPDPLGARMIKAQSGAQANPGHERATALSGRNPDGTIAFPPLDAEVNEITLESLANRYSFGDKGRLLGKRVAVIGFGVAGGPGEPPMLARFKIYCCAADALPFQVLLDGSQLGAESPGQAKPRAGVVESDAWYEVTGTVAEGDQDRARLVVEKLHQVAQPERPYL</sequence>
<protein>
    <recommendedName>
        <fullName evidence="2">DUF1980 domain-containing protein</fullName>
    </recommendedName>
</protein>
<evidence type="ECO:0000313" key="3">
    <source>
        <dbReference type="EMBL" id="AIG64384.1"/>
    </source>
</evidence>
<feature type="transmembrane region" description="Helical" evidence="1">
    <location>
        <begin position="115"/>
        <end position="131"/>
    </location>
</feature>
<keyword evidence="4" id="KW-1185">Reference proteome</keyword>
<evidence type="ECO:0000256" key="1">
    <source>
        <dbReference type="SAM" id="Phobius"/>
    </source>
</evidence>
<gene>
    <name evidence="3" type="ORF">CATYP_07010</name>
</gene>
<evidence type="ECO:0000259" key="2">
    <source>
        <dbReference type="Pfam" id="PF21537"/>
    </source>
</evidence>
<proteinExistence type="predicted"/>
<feature type="transmembrane region" description="Helical" evidence="1">
    <location>
        <begin position="74"/>
        <end position="95"/>
    </location>
</feature>
<dbReference type="Pfam" id="PF21537">
    <property type="entry name" value="DUF1980_C"/>
    <property type="match status" value="1"/>
</dbReference>
<dbReference type="InterPro" id="IPR048447">
    <property type="entry name" value="DUF1980_C"/>
</dbReference>
<keyword evidence="1" id="KW-0812">Transmembrane</keyword>
<reference evidence="3 4" key="1">
    <citation type="submission" date="2014-07" db="EMBL/GenBank/DDBJ databases">
        <title>Complete genome sequence of Corynebacterium atypicum DSM 44849: identifiction of the mycolic acid biosynthesis genes.</title>
        <authorList>
            <person name="Tippelt A."/>
            <person name="Mollmann S."/>
            <person name="Albersmeier A."/>
            <person name="Jaenicke S."/>
            <person name="Ruckert C."/>
            <person name="Tauch A."/>
        </authorList>
    </citation>
    <scope>NUCLEOTIDE SEQUENCE [LARGE SCALE GENOMIC DNA]</scope>
    <source>
        <strain evidence="3 4">R2070</strain>
    </source>
</reference>
<keyword evidence="1" id="KW-1133">Transmembrane helix</keyword>
<evidence type="ECO:0000313" key="4">
    <source>
        <dbReference type="Proteomes" id="UP000028504"/>
    </source>
</evidence>
<accession>A0ABM5QNR3</accession>